<keyword evidence="3 6" id="KW-0479">Metal-binding</keyword>
<protein>
    <submittedName>
        <fullName evidence="9">Putative cytochrome c 553</fullName>
    </submittedName>
</protein>
<keyword evidence="4" id="KW-0249">Electron transport</keyword>
<dbReference type="Pfam" id="PF00034">
    <property type="entry name" value="Cytochrom_C"/>
    <property type="match status" value="2"/>
</dbReference>
<dbReference type="GO" id="GO:0020037">
    <property type="term" value="F:heme binding"/>
    <property type="evidence" value="ECO:0007669"/>
    <property type="project" value="InterPro"/>
</dbReference>
<dbReference type="SUPFAM" id="SSF46626">
    <property type="entry name" value="Cytochrome c"/>
    <property type="match status" value="3"/>
</dbReference>
<dbReference type="Proteomes" id="UP000000321">
    <property type="component" value="Unassembled WGS sequence"/>
</dbReference>
<evidence type="ECO:0000256" key="7">
    <source>
        <dbReference type="SAM" id="MobiDB-lite"/>
    </source>
</evidence>
<accession>Q1YF13</accession>
<evidence type="ECO:0000256" key="3">
    <source>
        <dbReference type="ARBA" id="ARBA00022723"/>
    </source>
</evidence>
<feature type="region of interest" description="Disordered" evidence="7">
    <location>
        <begin position="276"/>
        <end position="322"/>
    </location>
</feature>
<gene>
    <name evidence="9" type="ORF">SI859A1_03368</name>
</gene>
<comment type="caution">
    <text evidence="9">The sequence shown here is derived from an EMBL/GenBank/DDBJ whole genome shotgun (WGS) entry which is preliminary data.</text>
</comment>
<dbReference type="InterPro" id="IPR009056">
    <property type="entry name" value="Cyt_c-like_dom"/>
</dbReference>
<dbReference type="Gene3D" id="1.10.760.10">
    <property type="entry name" value="Cytochrome c-like domain"/>
    <property type="match status" value="3"/>
</dbReference>
<evidence type="ECO:0000313" key="9">
    <source>
        <dbReference type="EMBL" id="EAS48732.1"/>
    </source>
</evidence>
<dbReference type="AlphaFoldDB" id="Q1YF13"/>
<evidence type="ECO:0000256" key="2">
    <source>
        <dbReference type="ARBA" id="ARBA00022617"/>
    </source>
</evidence>
<evidence type="ECO:0000256" key="5">
    <source>
        <dbReference type="ARBA" id="ARBA00023004"/>
    </source>
</evidence>
<name>Q1YF13_AURMS</name>
<keyword evidence="1" id="KW-0813">Transport</keyword>
<dbReference type="OrthoDB" id="9773456at2"/>
<dbReference type="EMBL" id="AAPJ01000007">
    <property type="protein sequence ID" value="EAS48732.1"/>
    <property type="molecule type" value="Genomic_DNA"/>
</dbReference>
<dbReference type="PANTHER" id="PTHR33751:SF9">
    <property type="entry name" value="CYTOCHROME C4"/>
    <property type="match status" value="1"/>
</dbReference>
<reference evidence="9 10" key="1">
    <citation type="journal article" date="2008" name="Appl. Environ. Microbiol.">
        <title>Genomic insights into Mn(II) oxidation by the marine alphaproteobacterium Aurantimonas sp. strain SI85-9A1.</title>
        <authorList>
            <person name="Dick G.J."/>
            <person name="Podell S."/>
            <person name="Johnson H.A."/>
            <person name="Rivera-Espinoza Y."/>
            <person name="Bernier-Latmani R."/>
            <person name="McCarthy J.K."/>
            <person name="Torpey J.W."/>
            <person name="Clement B.G."/>
            <person name="Gaasterland T."/>
            <person name="Tebo B.M."/>
        </authorList>
    </citation>
    <scope>NUCLEOTIDE SEQUENCE [LARGE SCALE GENOMIC DNA]</scope>
    <source>
        <strain evidence="9 10">SI85-9A1</strain>
    </source>
</reference>
<dbReference type="InterPro" id="IPR036909">
    <property type="entry name" value="Cyt_c-like_dom_sf"/>
</dbReference>
<proteinExistence type="predicted"/>
<keyword evidence="10" id="KW-1185">Reference proteome</keyword>
<feature type="domain" description="Cytochrome c" evidence="8">
    <location>
        <begin position="192"/>
        <end position="277"/>
    </location>
</feature>
<evidence type="ECO:0000313" key="10">
    <source>
        <dbReference type="Proteomes" id="UP000000321"/>
    </source>
</evidence>
<dbReference type="PANTHER" id="PTHR33751">
    <property type="entry name" value="CBB3-TYPE CYTOCHROME C OXIDASE SUBUNIT FIXP"/>
    <property type="match status" value="1"/>
</dbReference>
<dbReference type="PROSITE" id="PS51007">
    <property type="entry name" value="CYTC"/>
    <property type="match status" value="3"/>
</dbReference>
<evidence type="ECO:0000256" key="1">
    <source>
        <dbReference type="ARBA" id="ARBA00022448"/>
    </source>
</evidence>
<feature type="domain" description="Cytochrome c" evidence="8">
    <location>
        <begin position="77"/>
        <end position="163"/>
    </location>
</feature>
<feature type="domain" description="Cytochrome c" evidence="8">
    <location>
        <begin position="319"/>
        <end position="419"/>
    </location>
</feature>
<dbReference type="BioCyc" id="AURANTIMONAS:SI859A1_03368-MONOMER"/>
<dbReference type="GO" id="GO:0009055">
    <property type="term" value="F:electron transfer activity"/>
    <property type="evidence" value="ECO:0007669"/>
    <property type="project" value="InterPro"/>
</dbReference>
<organism evidence="9 10">
    <name type="scientific">Aurantimonas manganoxydans (strain ATCC BAA-1229 / DSM 21871 / SI85-9A1)</name>
    <dbReference type="NCBI Taxonomy" id="287752"/>
    <lineage>
        <taxon>Bacteria</taxon>
        <taxon>Pseudomonadati</taxon>
        <taxon>Pseudomonadota</taxon>
        <taxon>Alphaproteobacteria</taxon>
        <taxon>Hyphomicrobiales</taxon>
        <taxon>Aurantimonadaceae</taxon>
        <taxon>Aurantimonas</taxon>
    </lineage>
</organism>
<dbReference type="RefSeq" id="WP_009211181.1">
    <property type="nucleotide sequence ID" value="NZ_BBWP01000006.1"/>
</dbReference>
<evidence type="ECO:0000259" key="8">
    <source>
        <dbReference type="PROSITE" id="PS51007"/>
    </source>
</evidence>
<dbReference type="HOGENOM" id="CLU_061981_0_0_5"/>
<evidence type="ECO:0000256" key="4">
    <source>
        <dbReference type="ARBA" id="ARBA00022982"/>
    </source>
</evidence>
<sequence>MRKRIDFILTWKRIGAAAAAGVVAAFALGWSGMVPISASSGHFPPFGWFLHWVMGNAAEKQSLAVSVPDDLDLSDPALVKRGAGHFATGCAVCHGSPTEAQSPVVLSMTPAPPRLEERVPEWSDRELFWIVQHGIKYTGMPAWPTQARADEVWAQVAFLRALPGMSPAAYDDLALASGGDSGLDSGNGAQNTTLSNGAELAFEDALADCARCHGRDGYGRGPDGTFPVLAGQPADYLLASLQAYSNGERASGFMQPPARRYDAEMLARLAEHFAGVEGPEGPAATGGVGSDAAAATPPVETPKTETERAVPGEAASGPPDTRDGLLALGRRLAEDGLPERKLPACESCHGADGANREPARNAVYPRLAGQPEWYLKTQLHLWKEGERGGTAYAHVMTNIAKHLTEEQIEAAAAWYGQTAPGDGRHQEIRP</sequence>
<keyword evidence="2 6" id="KW-0349">Heme</keyword>
<dbReference type="Pfam" id="PF13442">
    <property type="entry name" value="Cytochrome_CBB3"/>
    <property type="match status" value="1"/>
</dbReference>
<evidence type="ECO:0000256" key="6">
    <source>
        <dbReference type="PROSITE-ProRule" id="PRU00433"/>
    </source>
</evidence>
<dbReference type="InterPro" id="IPR050597">
    <property type="entry name" value="Cytochrome_c_Oxidase_Subunit"/>
</dbReference>
<keyword evidence="5 6" id="KW-0408">Iron</keyword>
<dbReference type="GO" id="GO:0046872">
    <property type="term" value="F:metal ion binding"/>
    <property type="evidence" value="ECO:0007669"/>
    <property type="project" value="UniProtKB-KW"/>
</dbReference>